<keyword evidence="6 8" id="KW-1133">Transmembrane helix</keyword>
<feature type="transmembrane region" description="Helical" evidence="8">
    <location>
        <begin position="434"/>
        <end position="454"/>
    </location>
</feature>
<organism evidence="10 11">
    <name type="scientific">Wuchereria bancrofti</name>
    <dbReference type="NCBI Taxonomy" id="6293"/>
    <lineage>
        <taxon>Eukaryota</taxon>
        <taxon>Metazoa</taxon>
        <taxon>Ecdysozoa</taxon>
        <taxon>Nematoda</taxon>
        <taxon>Chromadorea</taxon>
        <taxon>Rhabditida</taxon>
        <taxon>Spirurina</taxon>
        <taxon>Spiruromorpha</taxon>
        <taxon>Filarioidea</taxon>
        <taxon>Onchocercidae</taxon>
        <taxon>Wuchereria</taxon>
    </lineage>
</organism>
<dbReference type="OMA" id="WSCASEE"/>
<sequence length="482" mass="54513">MYVCQSAAEALVDGKNMNGLSILNLTILSIYTMSDLCKLLLNLTCFFHFLIRSVVVQPKFLFIALLSQRVWTLQEQPTLECFSDGLRLYFEPEKPFCGHIYVKGYFMHEKCHLDFTQNPIVSPFYFSILYKSACIQKCEVQKEPPSINYNTVIIVQHHYLFLTQADRAFSVNCSYETGHDSLSKNIEINGGLATTDLENRIVTNCVYEILMDSVDGQPVKYANVGDQLVHKWSCASEEYGMLIHSCFVHTPDNATFQFIDGQGCITDQKLMDPLTYSDNLTVAHSVVPAFKFADQLIIQFQCKVTLCVKAGNSCENISPPNCEIASSLTSISLLTSTLQSTDSAICNDDFNASEPNCSATSDVEHMSYRRKRFLNESQMTINSLSLTKANSTNANRFTLDVHADQLVIFERNEINQTRSARVPHVSCEAIRNAILLQIAVFILFGGLLLTIIFMQKIYYSKHITKSCFVPTSEKYVQRWQIL</sequence>
<dbReference type="PANTHER" id="PTHR22907:SF58">
    <property type="entry name" value="ZP DOMAIN-CONTAINING PROTEIN"/>
    <property type="match status" value="1"/>
</dbReference>
<evidence type="ECO:0000256" key="8">
    <source>
        <dbReference type="SAM" id="Phobius"/>
    </source>
</evidence>
<name>A0A3P7FK98_WUCBA</name>
<evidence type="ECO:0000313" key="10">
    <source>
        <dbReference type="EMBL" id="VDM09725.1"/>
    </source>
</evidence>
<gene>
    <name evidence="10" type="ORF">WBA_LOCUS3111</name>
</gene>
<evidence type="ECO:0000256" key="5">
    <source>
        <dbReference type="ARBA" id="ARBA00022729"/>
    </source>
</evidence>
<dbReference type="PANTHER" id="PTHR22907">
    <property type="entry name" value="GH04558P"/>
    <property type="match status" value="1"/>
</dbReference>
<dbReference type="InterPro" id="IPR051962">
    <property type="entry name" value="Cuticlin"/>
</dbReference>
<evidence type="ECO:0000259" key="9">
    <source>
        <dbReference type="PROSITE" id="PS51034"/>
    </source>
</evidence>
<dbReference type="Pfam" id="PF25301">
    <property type="entry name" value="CUT_C"/>
    <property type="match status" value="1"/>
</dbReference>
<protein>
    <recommendedName>
        <fullName evidence="9">ZP domain-containing protein</fullName>
    </recommendedName>
</protein>
<evidence type="ECO:0000256" key="4">
    <source>
        <dbReference type="ARBA" id="ARBA00022692"/>
    </source>
</evidence>
<evidence type="ECO:0000256" key="6">
    <source>
        <dbReference type="ARBA" id="ARBA00022989"/>
    </source>
</evidence>
<evidence type="ECO:0000313" key="11">
    <source>
        <dbReference type="Proteomes" id="UP000270924"/>
    </source>
</evidence>
<dbReference type="PROSITE" id="PS51034">
    <property type="entry name" value="ZP_2"/>
    <property type="match status" value="1"/>
</dbReference>
<keyword evidence="3" id="KW-1003">Cell membrane</keyword>
<dbReference type="InterPro" id="IPR056953">
    <property type="entry name" value="CUT_N"/>
</dbReference>
<dbReference type="SMART" id="SM00241">
    <property type="entry name" value="ZP"/>
    <property type="match status" value="1"/>
</dbReference>
<keyword evidence="2" id="KW-0193">Cuticle</keyword>
<dbReference type="InterPro" id="IPR001507">
    <property type="entry name" value="ZP_dom"/>
</dbReference>
<dbReference type="GO" id="GO:0042302">
    <property type="term" value="F:structural constituent of cuticle"/>
    <property type="evidence" value="ECO:0007669"/>
    <property type="project" value="UniProtKB-KW"/>
</dbReference>
<comment type="subcellular location">
    <subcellularLocation>
        <location evidence="1">Cell membrane</location>
        <topology evidence="1">Single-pass type I membrane protein</topology>
    </subcellularLocation>
</comment>
<dbReference type="EMBL" id="UYWW01000987">
    <property type="protein sequence ID" value="VDM09725.1"/>
    <property type="molecule type" value="Genomic_DNA"/>
</dbReference>
<dbReference type="AlphaFoldDB" id="A0A3P7FK98"/>
<evidence type="ECO:0000256" key="1">
    <source>
        <dbReference type="ARBA" id="ARBA00004251"/>
    </source>
</evidence>
<dbReference type="Proteomes" id="UP000270924">
    <property type="component" value="Unassembled WGS sequence"/>
</dbReference>
<keyword evidence="11" id="KW-1185">Reference proteome</keyword>
<keyword evidence="4 8" id="KW-0812">Transmembrane</keyword>
<dbReference type="InParanoid" id="A0A3P7FK98"/>
<evidence type="ECO:0000256" key="7">
    <source>
        <dbReference type="ARBA" id="ARBA00023136"/>
    </source>
</evidence>
<keyword evidence="5" id="KW-0732">Signal</keyword>
<dbReference type="OrthoDB" id="6139674at2759"/>
<feature type="domain" description="ZP" evidence="9">
    <location>
        <begin position="80"/>
        <end position="321"/>
    </location>
</feature>
<evidence type="ECO:0000256" key="2">
    <source>
        <dbReference type="ARBA" id="ARBA00022460"/>
    </source>
</evidence>
<proteinExistence type="predicted"/>
<reference evidence="10 11" key="1">
    <citation type="submission" date="2018-11" db="EMBL/GenBank/DDBJ databases">
        <authorList>
            <consortium name="Pathogen Informatics"/>
        </authorList>
    </citation>
    <scope>NUCLEOTIDE SEQUENCE [LARGE SCALE GENOMIC DNA]</scope>
</reference>
<dbReference type="Pfam" id="PF25057">
    <property type="entry name" value="CUT_N"/>
    <property type="match status" value="1"/>
</dbReference>
<accession>A0A3P7FK98</accession>
<keyword evidence="7 8" id="KW-0472">Membrane</keyword>
<dbReference type="GO" id="GO:0005886">
    <property type="term" value="C:plasma membrane"/>
    <property type="evidence" value="ECO:0007669"/>
    <property type="project" value="UniProtKB-SubCell"/>
</dbReference>
<evidence type="ECO:0000256" key="3">
    <source>
        <dbReference type="ARBA" id="ARBA00022475"/>
    </source>
</evidence>
<dbReference type="InterPro" id="IPR057475">
    <property type="entry name" value="CUT_C"/>
</dbReference>